<feature type="compositionally biased region" description="Low complexity" evidence="1">
    <location>
        <begin position="160"/>
        <end position="173"/>
    </location>
</feature>
<feature type="compositionally biased region" description="Polar residues" evidence="1">
    <location>
        <begin position="234"/>
        <end position="245"/>
    </location>
</feature>
<feature type="non-terminal residue" evidence="2">
    <location>
        <position position="1"/>
    </location>
</feature>
<sequence>IIVSIFQYKYIFSSTDQLKSIRQNSSRQDVLSNTMVGGGSFRMSATVKESSMKACPVNNKFKLLKNTLRANAAHPTDWLLSKKMVLHPRHVCKKRTLPKPDLYSYKCESETRPLMPVEPSSTPAESVSGEVNDIPAKRRPMSSKTLVVDLRQATSPQPMTQRSQSARSAQSTSPKDCRHIIRTSNRRMSYSSPSCFPQGNESARREPILKRPSSAPIKICSESAKQSETHLSAETKSQSTANLNHSCLPMGEKNEDGSASTSQPCSRKPLKKNVIQLEAGYNRALKQHGWKMEIPGDPLNLKRQYLPKRLSYTVAFEPGQTLPLPPRMQYQNRGTFFQPTFPAQPLSFTLSPEFPSEIYVAKMNAFRQISGNWPYGERQYAFAY</sequence>
<feature type="compositionally biased region" description="Polar residues" evidence="1">
    <location>
        <begin position="186"/>
        <end position="201"/>
    </location>
</feature>
<accession>A0A8S9YTU0</accession>
<dbReference type="Proteomes" id="UP000822476">
    <property type="component" value="Unassembled WGS sequence"/>
</dbReference>
<evidence type="ECO:0000313" key="3">
    <source>
        <dbReference type="Proteomes" id="UP000822476"/>
    </source>
</evidence>
<keyword evidence="3" id="KW-1185">Reference proteome</keyword>
<organism evidence="2 3">
    <name type="scientific">Paragonimus skrjabini miyazakii</name>
    <dbReference type="NCBI Taxonomy" id="59628"/>
    <lineage>
        <taxon>Eukaryota</taxon>
        <taxon>Metazoa</taxon>
        <taxon>Spiralia</taxon>
        <taxon>Lophotrochozoa</taxon>
        <taxon>Platyhelminthes</taxon>
        <taxon>Trematoda</taxon>
        <taxon>Digenea</taxon>
        <taxon>Plagiorchiida</taxon>
        <taxon>Troglotremata</taxon>
        <taxon>Troglotrematidae</taxon>
        <taxon>Paragonimus</taxon>
    </lineage>
</organism>
<evidence type="ECO:0000256" key="1">
    <source>
        <dbReference type="SAM" id="MobiDB-lite"/>
    </source>
</evidence>
<dbReference type="EMBL" id="JTDE01003128">
    <property type="protein sequence ID" value="KAF7256431.1"/>
    <property type="molecule type" value="Genomic_DNA"/>
</dbReference>
<protein>
    <submittedName>
        <fullName evidence="2">Uncharacterized protein</fullName>
    </submittedName>
</protein>
<dbReference type="OrthoDB" id="10022495at2759"/>
<evidence type="ECO:0000313" key="2">
    <source>
        <dbReference type="EMBL" id="KAF7256431.1"/>
    </source>
</evidence>
<feature type="region of interest" description="Disordered" evidence="1">
    <location>
        <begin position="152"/>
        <end position="267"/>
    </location>
</feature>
<dbReference type="AlphaFoldDB" id="A0A8S9YTU0"/>
<comment type="caution">
    <text evidence="2">The sequence shown here is derived from an EMBL/GenBank/DDBJ whole genome shotgun (WGS) entry which is preliminary data.</text>
</comment>
<gene>
    <name evidence="2" type="ORF">EG68_05947</name>
</gene>
<name>A0A8S9YTU0_9TREM</name>
<reference evidence="2" key="1">
    <citation type="submission" date="2019-07" db="EMBL/GenBank/DDBJ databases">
        <title>Annotation for the trematode Paragonimus miyazaki's.</title>
        <authorList>
            <person name="Choi Y.-J."/>
        </authorList>
    </citation>
    <scope>NUCLEOTIDE SEQUENCE</scope>
    <source>
        <strain evidence="2">Japan</strain>
    </source>
</reference>
<proteinExistence type="predicted"/>